<evidence type="ECO:0000313" key="3">
    <source>
        <dbReference type="Proteomes" id="UP000218542"/>
    </source>
</evidence>
<feature type="domain" description="Helix-turn-helix" evidence="1">
    <location>
        <begin position="50"/>
        <end position="95"/>
    </location>
</feature>
<evidence type="ECO:0000259" key="1">
    <source>
        <dbReference type="Pfam" id="PF12728"/>
    </source>
</evidence>
<dbReference type="EMBL" id="BAOS01000001">
    <property type="protein sequence ID" value="GAX59152.1"/>
    <property type="molecule type" value="Genomic_DNA"/>
</dbReference>
<dbReference type="Pfam" id="PF12728">
    <property type="entry name" value="HTH_17"/>
    <property type="match status" value="1"/>
</dbReference>
<dbReference type="NCBIfam" id="TIGR01764">
    <property type="entry name" value="excise"/>
    <property type="match status" value="1"/>
</dbReference>
<comment type="caution">
    <text evidence="2">The sequence shown here is derived from an EMBL/GenBank/DDBJ whole genome shotgun (WGS) entry which is preliminary data.</text>
</comment>
<accession>A0A286TTD4</accession>
<keyword evidence="3" id="KW-1185">Reference proteome</keyword>
<dbReference type="InterPro" id="IPR010093">
    <property type="entry name" value="SinI_DNA-bd"/>
</dbReference>
<reference evidence="3" key="1">
    <citation type="journal article" date="2017" name="Environ. Microbiol. Rep.">
        <title>Genetic Diversity of Marine Anaerobic Ammonium-Oxidizing Bacteria as Revealed by Genomic and Proteomic Analyses of 'Candidatus Scalindua japonica'.</title>
        <authorList>
            <person name="Oshiki M."/>
            <person name="Mizuto K."/>
            <person name="Kimura Z."/>
            <person name="Kindaichi T."/>
            <person name="Satoh H."/>
            <person name="Okabe S."/>
        </authorList>
    </citation>
    <scope>NUCLEOTIDE SEQUENCE [LARGE SCALE GENOMIC DNA]</scope>
    <source>
        <strain evidence="3">husup-a2</strain>
    </source>
</reference>
<dbReference type="AlphaFoldDB" id="A0A286TTD4"/>
<protein>
    <submittedName>
        <fullName evidence="2">Periplasmic molybdate-binding protein</fullName>
    </submittedName>
</protein>
<dbReference type="Proteomes" id="UP000218542">
    <property type="component" value="Unassembled WGS sequence"/>
</dbReference>
<proteinExistence type="predicted"/>
<dbReference type="OrthoDB" id="8563171at2"/>
<dbReference type="RefSeq" id="WP_096892291.1">
    <property type="nucleotide sequence ID" value="NZ_BAOS01000001.1"/>
</dbReference>
<evidence type="ECO:0000313" key="2">
    <source>
        <dbReference type="EMBL" id="GAX59152.1"/>
    </source>
</evidence>
<dbReference type="InterPro" id="IPR009061">
    <property type="entry name" value="DNA-bd_dom_put_sf"/>
</dbReference>
<dbReference type="GO" id="GO:0003677">
    <property type="term" value="F:DNA binding"/>
    <property type="evidence" value="ECO:0007669"/>
    <property type="project" value="InterPro"/>
</dbReference>
<name>A0A286TTD4_9BACT</name>
<sequence>MKTAQKVYKEILEMPIKEREKLFAVIARRGFEKDYYNHEEVFDDIRQSPFTIKEASDYLEVAEITVRRWVKSGKIKARRVGKSIVFNADDLKKLKKRVNFRNNRLLV</sequence>
<dbReference type="Gene3D" id="1.10.1660.10">
    <property type="match status" value="1"/>
</dbReference>
<dbReference type="InterPro" id="IPR041657">
    <property type="entry name" value="HTH_17"/>
</dbReference>
<dbReference type="SUPFAM" id="SSF46955">
    <property type="entry name" value="Putative DNA-binding domain"/>
    <property type="match status" value="1"/>
</dbReference>
<organism evidence="2 3">
    <name type="scientific">Candidatus Scalindua japonica</name>
    <dbReference type="NCBI Taxonomy" id="1284222"/>
    <lineage>
        <taxon>Bacteria</taxon>
        <taxon>Pseudomonadati</taxon>
        <taxon>Planctomycetota</taxon>
        <taxon>Candidatus Brocadiia</taxon>
        <taxon>Candidatus Brocadiales</taxon>
        <taxon>Candidatus Scalinduaceae</taxon>
        <taxon>Candidatus Scalindua</taxon>
    </lineage>
</organism>
<gene>
    <name evidence="2" type="ORF">SCALIN_C01_0083</name>
</gene>